<dbReference type="Proteomes" id="UP001239215">
    <property type="component" value="Unassembled WGS sequence"/>
</dbReference>
<evidence type="ECO:0000313" key="1">
    <source>
        <dbReference type="EMBL" id="MDQ1102859.1"/>
    </source>
</evidence>
<dbReference type="AlphaFoldDB" id="A0AAJ1X083"/>
<organism evidence="1 2">
    <name type="scientific">Nocardioides zeae</name>
    <dbReference type="NCBI Taxonomy" id="1457234"/>
    <lineage>
        <taxon>Bacteria</taxon>
        <taxon>Bacillati</taxon>
        <taxon>Actinomycetota</taxon>
        <taxon>Actinomycetes</taxon>
        <taxon>Propionibacteriales</taxon>
        <taxon>Nocardioidaceae</taxon>
        <taxon>Nocardioides</taxon>
    </lineage>
</organism>
<evidence type="ECO:0000313" key="2">
    <source>
        <dbReference type="Proteomes" id="UP001239215"/>
    </source>
</evidence>
<comment type="caution">
    <text evidence="1">The sequence shown here is derived from an EMBL/GenBank/DDBJ whole genome shotgun (WGS) entry which is preliminary data.</text>
</comment>
<protein>
    <submittedName>
        <fullName evidence="1">Uncharacterized protein</fullName>
    </submittedName>
</protein>
<reference evidence="1" key="1">
    <citation type="submission" date="2023-07" db="EMBL/GenBank/DDBJ databases">
        <title>Functional and genomic diversity of the sorghum phyllosphere microbiome.</title>
        <authorList>
            <person name="Shade A."/>
        </authorList>
    </citation>
    <scope>NUCLEOTIDE SEQUENCE</scope>
    <source>
        <strain evidence="1">SORGH_AS_1067</strain>
    </source>
</reference>
<name>A0AAJ1X083_9ACTN</name>
<accession>A0AAJ1X083</accession>
<dbReference type="EMBL" id="JAUTAN010000001">
    <property type="protein sequence ID" value="MDQ1102859.1"/>
    <property type="molecule type" value="Genomic_DNA"/>
</dbReference>
<sequence>MPVLATSLDRSVPKLTEMIVPGSNRASIAVAERVDLRHERRDPFWDQPVESYSLSQRGV</sequence>
<gene>
    <name evidence="1" type="ORF">QE405_000143</name>
</gene>
<proteinExistence type="predicted"/>